<feature type="transmembrane region" description="Helical" evidence="7">
    <location>
        <begin position="168"/>
        <end position="186"/>
    </location>
</feature>
<name>A0ABY4S2M1_AQUTE</name>
<keyword evidence="10" id="KW-1185">Reference proteome</keyword>
<dbReference type="SUPFAM" id="SSF103481">
    <property type="entry name" value="Multidrug resistance efflux transporter EmrE"/>
    <property type="match status" value="2"/>
</dbReference>
<organism evidence="9 10">
    <name type="scientific">Aquincola tertiaricarbonis</name>
    <dbReference type="NCBI Taxonomy" id="391953"/>
    <lineage>
        <taxon>Bacteria</taxon>
        <taxon>Pseudomonadati</taxon>
        <taxon>Pseudomonadota</taxon>
        <taxon>Betaproteobacteria</taxon>
        <taxon>Burkholderiales</taxon>
        <taxon>Sphaerotilaceae</taxon>
        <taxon>Aquincola</taxon>
    </lineage>
</organism>
<evidence type="ECO:0000256" key="5">
    <source>
        <dbReference type="ARBA" id="ARBA00023136"/>
    </source>
</evidence>
<feature type="transmembrane region" description="Helical" evidence="7">
    <location>
        <begin position="268"/>
        <end position="287"/>
    </location>
</feature>
<dbReference type="InterPro" id="IPR050638">
    <property type="entry name" value="AA-Vitamin_Transporters"/>
</dbReference>
<feature type="domain" description="EamA" evidence="8">
    <location>
        <begin position="19"/>
        <end position="153"/>
    </location>
</feature>
<dbReference type="PANTHER" id="PTHR32322">
    <property type="entry name" value="INNER MEMBRANE TRANSPORTER"/>
    <property type="match status" value="1"/>
</dbReference>
<feature type="transmembrane region" description="Helical" evidence="7">
    <location>
        <begin position="81"/>
        <end position="105"/>
    </location>
</feature>
<comment type="similarity">
    <text evidence="2">Belongs to the EamA transporter family.</text>
</comment>
<evidence type="ECO:0000313" key="9">
    <source>
        <dbReference type="EMBL" id="URI05928.1"/>
    </source>
</evidence>
<evidence type="ECO:0000256" key="1">
    <source>
        <dbReference type="ARBA" id="ARBA00004141"/>
    </source>
</evidence>
<feature type="transmembrane region" description="Helical" evidence="7">
    <location>
        <begin position="48"/>
        <end position="69"/>
    </location>
</feature>
<dbReference type="InterPro" id="IPR000620">
    <property type="entry name" value="EamA_dom"/>
</dbReference>
<keyword evidence="3 7" id="KW-0812">Transmembrane</keyword>
<dbReference type="InterPro" id="IPR037185">
    <property type="entry name" value="EmrE-like"/>
</dbReference>
<dbReference type="Pfam" id="PF00892">
    <property type="entry name" value="EamA"/>
    <property type="match status" value="2"/>
</dbReference>
<dbReference type="PANTHER" id="PTHR32322:SF2">
    <property type="entry name" value="EAMA DOMAIN-CONTAINING PROTEIN"/>
    <property type="match status" value="1"/>
</dbReference>
<keyword evidence="4 7" id="KW-1133">Transmembrane helix</keyword>
<evidence type="ECO:0000259" key="8">
    <source>
        <dbReference type="Pfam" id="PF00892"/>
    </source>
</evidence>
<feature type="compositionally biased region" description="Polar residues" evidence="6">
    <location>
        <begin position="325"/>
        <end position="335"/>
    </location>
</feature>
<feature type="transmembrane region" description="Helical" evidence="7">
    <location>
        <begin position="111"/>
        <end position="130"/>
    </location>
</feature>
<comment type="subcellular location">
    <subcellularLocation>
        <location evidence="1">Membrane</location>
        <topology evidence="1">Multi-pass membrane protein</topology>
    </subcellularLocation>
</comment>
<evidence type="ECO:0000256" key="2">
    <source>
        <dbReference type="ARBA" id="ARBA00007362"/>
    </source>
</evidence>
<feature type="transmembrane region" description="Helical" evidence="7">
    <location>
        <begin position="235"/>
        <end position="256"/>
    </location>
</feature>
<protein>
    <submittedName>
        <fullName evidence="9">DMT family transporter</fullName>
    </submittedName>
</protein>
<feature type="domain" description="EamA" evidence="8">
    <location>
        <begin position="170"/>
        <end position="308"/>
    </location>
</feature>
<feature type="region of interest" description="Disordered" evidence="6">
    <location>
        <begin position="314"/>
        <end position="335"/>
    </location>
</feature>
<reference evidence="9" key="1">
    <citation type="submission" date="2022-05" db="EMBL/GenBank/DDBJ databases">
        <title>An RpoN-dependent PEP-CTERM gene is involved in floc formation of an Aquincola tertiaricarbonis strain.</title>
        <authorList>
            <person name="Qiu D."/>
            <person name="Xia M."/>
        </authorList>
    </citation>
    <scope>NUCLEOTIDE SEQUENCE</scope>
    <source>
        <strain evidence="9">RN12</strain>
    </source>
</reference>
<evidence type="ECO:0000313" key="10">
    <source>
        <dbReference type="Proteomes" id="UP001056201"/>
    </source>
</evidence>
<evidence type="ECO:0000256" key="7">
    <source>
        <dbReference type="SAM" id="Phobius"/>
    </source>
</evidence>
<evidence type="ECO:0000256" key="3">
    <source>
        <dbReference type="ARBA" id="ARBA00022692"/>
    </source>
</evidence>
<keyword evidence="5 7" id="KW-0472">Membrane</keyword>
<feature type="transmembrane region" description="Helical" evidence="7">
    <location>
        <begin position="198"/>
        <end position="223"/>
    </location>
</feature>
<dbReference type="RefSeq" id="WP_250194193.1">
    <property type="nucleotide sequence ID" value="NZ_CP097635.1"/>
</dbReference>
<accession>A0ABY4S2M1</accession>
<evidence type="ECO:0000256" key="6">
    <source>
        <dbReference type="SAM" id="MobiDB-lite"/>
    </source>
</evidence>
<gene>
    <name evidence="9" type="ORF">MW290_08220</name>
</gene>
<feature type="transmembrane region" description="Helical" evidence="7">
    <location>
        <begin position="137"/>
        <end position="156"/>
    </location>
</feature>
<evidence type="ECO:0000256" key="4">
    <source>
        <dbReference type="ARBA" id="ARBA00022989"/>
    </source>
</evidence>
<dbReference type="EMBL" id="CP097635">
    <property type="protein sequence ID" value="URI05928.1"/>
    <property type="molecule type" value="Genomic_DNA"/>
</dbReference>
<sequence>MSTSSPPSSSTPGGRAPLWGPVLCGAAMATVGTSVVASKLIGVQIEPFAATALRHLLALPVLLLLCVLFRPAWPRPDRRDAWILLMQAASGSVGYTALLIAGTAMVSAADAGVVTGTLPAMAALFAIVILGERPGVAALLGIALATAGVLLLSAGVGAGQGKQLPHRGLGIGLVTAAVACEVIFILGQRRLRSTIEPLAMATLMSAGGLLLSLPAAAVAWALGSPRPALGASGQWSALAAIAWYAWVPTVIGFWLWYAGARRATATQAALSTAWLPVVAVIGAAAVLGEALTPTQLMALGLVLAGALVGARPPHQPLEPGPPLNGPTSSGVTQPP</sequence>
<dbReference type="Proteomes" id="UP001056201">
    <property type="component" value="Chromosome 1"/>
</dbReference>
<proteinExistence type="inferred from homology"/>
<feature type="compositionally biased region" description="Pro residues" evidence="6">
    <location>
        <begin position="314"/>
        <end position="324"/>
    </location>
</feature>